<dbReference type="EMBL" id="VSSQ01002211">
    <property type="protein sequence ID" value="MPM14010.1"/>
    <property type="molecule type" value="Genomic_DNA"/>
</dbReference>
<organism evidence="2">
    <name type="scientific">bioreactor metagenome</name>
    <dbReference type="NCBI Taxonomy" id="1076179"/>
    <lineage>
        <taxon>unclassified sequences</taxon>
        <taxon>metagenomes</taxon>
        <taxon>ecological metagenomes</taxon>
    </lineage>
</organism>
<keyword evidence="1" id="KW-0812">Transmembrane</keyword>
<reference evidence="2" key="1">
    <citation type="submission" date="2019-08" db="EMBL/GenBank/DDBJ databases">
        <authorList>
            <person name="Kucharzyk K."/>
            <person name="Murdoch R.W."/>
            <person name="Higgins S."/>
            <person name="Loffler F."/>
        </authorList>
    </citation>
    <scope>NUCLEOTIDE SEQUENCE</scope>
</reference>
<keyword evidence="1" id="KW-0472">Membrane</keyword>
<keyword evidence="1" id="KW-1133">Transmembrane helix</keyword>
<name>A0A644XCR4_9ZZZZ</name>
<evidence type="ECO:0000313" key="2">
    <source>
        <dbReference type="EMBL" id="MPM14010.1"/>
    </source>
</evidence>
<proteinExistence type="predicted"/>
<dbReference type="AlphaFoldDB" id="A0A644XCR4"/>
<accession>A0A644XCR4</accession>
<comment type="caution">
    <text evidence="2">The sequence shown here is derived from an EMBL/GenBank/DDBJ whole genome shotgun (WGS) entry which is preliminary data.</text>
</comment>
<protein>
    <submittedName>
        <fullName evidence="2">Uncharacterized protein</fullName>
    </submittedName>
</protein>
<feature type="transmembrane region" description="Helical" evidence="1">
    <location>
        <begin position="459"/>
        <end position="481"/>
    </location>
</feature>
<feature type="transmembrane region" description="Helical" evidence="1">
    <location>
        <begin position="357"/>
        <end position="380"/>
    </location>
</feature>
<feature type="transmembrane region" description="Helical" evidence="1">
    <location>
        <begin position="386"/>
        <end position="403"/>
    </location>
</feature>
<sequence>MAIYLLQRIFPNILASITFKETFDDFEYSCDLSDSQIPSNDELETFLTILPKRDKINLTLKNNDGFCKKIIRNNKIFYPDKEEIDPLLELHNLQVEFTVNKSISNGRKSIYSLEIFQSFLSNLGIEEAIRLFANELKGINGIVFELINNNDAFRTDRIVFTPNKDEIYTFAPNETIKYIREYCNFGNSEEFQLDSSFFHLGNQSKYPELSNVFGVLSTIFSIISIYDISSIGNSVLKFKLHGYKSIEGQIPLDQIEAGSEEVFYDLFDWIYSEKSKIFDKLGVTRNVLSLYQSSSPIIESASIIPSIKSSFQIYQKENIQRYLDVREKINNQLIQITNDISKIGADYADNFKKSISAFLTFFISVFIITVISTGSIQVVFTKDTSIMSLMFLVISLLFLLYATKEFSNGKEQININYQNAKEKFKGLLIEEDINRILNHDKEYLKQIEFINTKFHDLSALWISILVIFFIVIILCSGNISWNFIKNIILDKLSLLRISVSFPLVIKFVTLLFLFFTRN</sequence>
<feature type="transmembrane region" description="Helical" evidence="1">
    <location>
        <begin position="493"/>
        <end position="515"/>
    </location>
</feature>
<gene>
    <name evidence="2" type="ORF">SDC9_60370</name>
</gene>
<evidence type="ECO:0000256" key="1">
    <source>
        <dbReference type="SAM" id="Phobius"/>
    </source>
</evidence>